<evidence type="ECO:0000313" key="3">
    <source>
        <dbReference type="EMBL" id="VUZ84799.1"/>
    </source>
</evidence>
<dbReference type="NCBIfam" id="TIGR00236">
    <property type="entry name" value="wecB"/>
    <property type="match status" value="1"/>
</dbReference>
<dbReference type="EC" id="5.1.3.23" evidence="3"/>
<feature type="domain" description="UDP-N-acetylglucosamine 2-epimerase" evidence="2">
    <location>
        <begin position="22"/>
        <end position="353"/>
    </location>
</feature>
<reference evidence="3 4" key="1">
    <citation type="submission" date="2019-07" db="EMBL/GenBank/DDBJ databases">
        <authorList>
            <person name="Cremers G."/>
        </authorList>
    </citation>
    <scope>NUCLEOTIDE SEQUENCE [LARGE SCALE GENOMIC DNA]</scope>
</reference>
<keyword evidence="1 3" id="KW-0413">Isomerase</keyword>
<dbReference type="EMBL" id="CABIKM010000019">
    <property type="protein sequence ID" value="VUZ84799.1"/>
    <property type="molecule type" value="Genomic_DNA"/>
</dbReference>
<dbReference type="InterPro" id="IPR003331">
    <property type="entry name" value="UDP_GlcNAc_Epimerase_2_dom"/>
</dbReference>
<name>A0A564ZHJ8_9BACT</name>
<evidence type="ECO:0000256" key="1">
    <source>
        <dbReference type="RuleBase" id="RU003513"/>
    </source>
</evidence>
<dbReference type="AlphaFoldDB" id="A0A564ZHJ8"/>
<keyword evidence="4" id="KW-1185">Reference proteome</keyword>
<comment type="similarity">
    <text evidence="1">Belongs to the UDP-N-acetylglucosamine 2-epimerase family.</text>
</comment>
<gene>
    <name evidence="3" type="primary">wbpI</name>
    <name evidence="3" type="ORF">MELA_01173</name>
</gene>
<sequence length="355" mass="38667">MHILHVVGARPNFMKLAPVYAALQDRAGVRQTVVHTGQHYDAAMSEVFFRELGLPAPDINLEVGSHSHAQQTAAIMMRFEPVLLTAKPDVVLVYGDVNSTVAAALVASKLLVPIAHVEAGLRSFDRTMPEEINRLLTDSLADLLLTPSVDAHENLAREGIPSSKIRFVGNVMIDTLVRLLPRAVVPEEVNGLSHYALVTLHRPSNVDEPEMLARVLKALEEIAKEMPVIFPIHPRTRQRIEGFGLTAGNGNGIRLLNPLPYLGFLGLQRQAAVVITDSGGIQEETTFLGVPCITLRTTTERPVTVTEGTNTLIGDAPERLHPEVMAILGGRRKAGRIPPLWDGQAAKRIADILVL</sequence>
<dbReference type="PANTHER" id="PTHR43174">
    <property type="entry name" value="UDP-N-ACETYLGLUCOSAMINE 2-EPIMERASE"/>
    <property type="match status" value="1"/>
</dbReference>
<accession>A0A564ZHJ8</accession>
<evidence type="ECO:0000259" key="2">
    <source>
        <dbReference type="Pfam" id="PF02350"/>
    </source>
</evidence>
<protein>
    <submittedName>
        <fullName evidence="3">UDP-2,3-diacetamido-2,3-dideoxy-D-glucuronate 2-epimerase</fullName>
        <ecNumber evidence="3">5.1.3.23</ecNumber>
    </submittedName>
</protein>
<dbReference type="SUPFAM" id="SSF53756">
    <property type="entry name" value="UDP-Glycosyltransferase/glycogen phosphorylase"/>
    <property type="match status" value="1"/>
</dbReference>
<dbReference type="PANTHER" id="PTHR43174:SF1">
    <property type="entry name" value="UDP-N-ACETYLGLUCOSAMINE 2-EPIMERASE"/>
    <property type="match status" value="1"/>
</dbReference>
<evidence type="ECO:0000313" key="4">
    <source>
        <dbReference type="Proteomes" id="UP000334340"/>
    </source>
</evidence>
<dbReference type="InterPro" id="IPR029767">
    <property type="entry name" value="WecB-like"/>
</dbReference>
<dbReference type="CDD" id="cd03786">
    <property type="entry name" value="GTB_UDP-GlcNAc_2-Epimerase"/>
    <property type="match status" value="1"/>
</dbReference>
<proteinExistence type="inferred from homology"/>
<dbReference type="Pfam" id="PF02350">
    <property type="entry name" value="Epimerase_2"/>
    <property type="match status" value="1"/>
</dbReference>
<dbReference type="GO" id="GO:0016853">
    <property type="term" value="F:isomerase activity"/>
    <property type="evidence" value="ECO:0007669"/>
    <property type="project" value="UniProtKB-KW"/>
</dbReference>
<dbReference type="Proteomes" id="UP000334340">
    <property type="component" value="Unassembled WGS sequence"/>
</dbReference>
<organism evidence="3 4">
    <name type="scientific">Candidatus Methylomirabilis lanthanidiphila</name>
    <dbReference type="NCBI Taxonomy" id="2211376"/>
    <lineage>
        <taxon>Bacteria</taxon>
        <taxon>Candidatus Methylomirabilota</taxon>
        <taxon>Candidatus Methylomirabilia</taxon>
        <taxon>Candidatus Methylomirabilales</taxon>
        <taxon>Candidatus Methylomirabilaceae</taxon>
        <taxon>Candidatus Methylomirabilis</taxon>
    </lineage>
</organism>
<dbReference type="Gene3D" id="3.40.50.2000">
    <property type="entry name" value="Glycogen Phosphorylase B"/>
    <property type="match status" value="2"/>
</dbReference>